<name>A0ABV0SI17_9TELE</name>
<gene>
    <name evidence="1" type="ORF">XENOCAPTIV_018388</name>
</gene>
<evidence type="ECO:0000313" key="2">
    <source>
        <dbReference type="Proteomes" id="UP001434883"/>
    </source>
</evidence>
<dbReference type="EMBL" id="JAHRIN010079484">
    <property type="protein sequence ID" value="MEQ2219471.1"/>
    <property type="molecule type" value="Genomic_DNA"/>
</dbReference>
<proteinExistence type="predicted"/>
<comment type="caution">
    <text evidence="1">The sequence shown here is derived from an EMBL/GenBank/DDBJ whole genome shotgun (WGS) entry which is preliminary data.</text>
</comment>
<dbReference type="Proteomes" id="UP001434883">
    <property type="component" value="Unassembled WGS sequence"/>
</dbReference>
<protein>
    <submittedName>
        <fullName evidence="1">Uncharacterized protein</fullName>
    </submittedName>
</protein>
<reference evidence="1 2" key="1">
    <citation type="submission" date="2021-06" db="EMBL/GenBank/DDBJ databases">
        <authorList>
            <person name="Palmer J.M."/>
        </authorList>
    </citation>
    <scope>NUCLEOTIDE SEQUENCE [LARGE SCALE GENOMIC DNA]</scope>
    <source>
        <strain evidence="1 2">XC_2019</strain>
        <tissue evidence="1">Muscle</tissue>
    </source>
</reference>
<organism evidence="1 2">
    <name type="scientific">Xenoophorus captivus</name>
    <dbReference type="NCBI Taxonomy" id="1517983"/>
    <lineage>
        <taxon>Eukaryota</taxon>
        <taxon>Metazoa</taxon>
        <taxon>Chordata</taxon>
        <taxon>Craniata</taxon>
        <taxon>Vertebrata</taxon>
        <taxon>Euteleostomi</taxon>
        <taxon>Actinopterygii</taxon>
        <taxon>Neopterygii</taxon>
        <taxon>Teleostei</taxon>
        <taxon>Neoteleostei</taxon>
        <taxon>Acanthomorphata</taxon>
        <taxon>Ovalentaria</taxon>
        <taxon>Atherinomorphae</taxon>
        <taxon>Cyprinodontiformes</taxon>
        <taxon>Goodeidae</taxon>
        <taxon>Xenoophorus</taxon>
    </lineage>
</organism>
<evidence type="ECO:0000313" key="1">
    <source>
        <dbReference type="EMBL" id="MEQ2219471.1"/>
    </source>
</evidence>
<accession>A0ABV0SI17</accession>
<feature type="non-terminal residue" evidence="1">
    <location>
        <position position="1"/>
    </location>
</feature>
<keyword evidence="2" id="KW-1185">Reference proteome</keyword>
<sequence length="164" mass="19538">DSDIKFEPDLRAYEKVLVSVFELMLRSTRSIPRIETTLFPDWVRITFLMTRDTVSVKPEFISNFTSSQEESHLGKTLKPIILPEIIQPQQEEVCRAFWAETDRPKEYIRQYDQYAMLMSRQAEEKVEQFLSQRRSFQDIMEEAIRYQQLADEIQYTPCKVRSVT</sequence>